<dbReference type="GO" id="GO:0005886">
    <property type="term" value="C:plasma membrane"/>
    <property type="evidence" value="ECO:0007669"/>
    <property type="project" value="TreeGrafter"/>
</dbReference>
<keyword evidence="11" id="KW-0862">Zinc</keyword>
<dbReference type="InterPro" id="IPR004939">
    <property type="entry name" value="APC_su10/DOC_dom"/>
</dbReference>
<comment type="pathway">
    <text evidence="3">Protein modification; protein ubiquitination.</text>
</comment>
<evidence type="ECO:0000256" key="8">
    <source>
        <dbReference type="ARBA" id="ARBA00022737"/>
    </source>
</evidence>
<dbReference type="PROSITE" id="PS50089">
    <property type="entry name" value="ZF_RING_2"/>
    <property type="match status" value="1"/>
</dbReference>
<evidence type="ECO:0000313" key="18">
    <source>
        <dbReference type="Proteomes" id="UP000682892"/>
    </source>
</evidence>
<keyword evidence="10" id="KW-0833">Ubl conjugation pathway</keyword>
<keyword evidence="6" id="KW-0808">Transferase</keyword>
<gene>
    <name evidence="17" type="ORF">AaeL_AAEL004047</name>
</gene>
<evidence type="ECO:0000256" key="5">
    <source>
        <dbReference type="ARBA" id="ARBA00012249"/>
    </source>
</evidence>
<dbReference type="GO" id="GO:0007411">
    <property type="term" value="P:axon guidance"/>
    <property type="evidence" value="ECO:0007669"/>
    <property type="project" value="TreeGrafter"/>
</dbReference>
<feature type="region of interest" description="Disordered" evidence="14">
    <location>
        <begin position="1720"/>
        <end position="1747"/>
    </location>
</feature>
<dbReference type="InterPro" id="IPR008979">
    <property type="entry name" value="Galactose-bd-like_sf"/>
</dbReference>
<dbReference type="PANTHER" id="PTHR45943">
    <property type="entry name" value="E3 UBIQUITIN-PROTEIN LIGASE MYCBP2"/>
    <property type="match status" value="1"/>
</dbReference>
<evidence type="ECO:0000256" key="10">
    <source>
        <dbReference type="ARBA" id="ARBA00022786"/>
    </source>
</evidence>
<dbReference type="GO" id="GO:0008270">
    <property type="term" value="F:zinc ion binding"/>
    <property type="evidence" value="ECO:0007669"/>
    <property type="project" value="UniProtKB-KW"/>
</dbReference>
<organism evidence="17 18">
    <name type="scientific">Aedes aegypti</name>
    <name type="common">Yellowfever mosquito</name>
    <name type="synonym">Culex aegypti</name>
    <dbReference type="NCBI Taxonomy" id="7159"/>
    <lineage>
        <taxon>Eukaryota</taxon>
        <taxon>Metazoa</taxon>
        <taxon>Ecdysozoa</taxon>
        <taxon>Arthropoda</taxon>
        <taxon>Hexapoda</taxon>
        <taxon>Insecta</taxon>
        <taxon>Pterygota</taxon>
        <taxon>Neoptera</taxon>
        <taxon>Endopterygota</taxon>
        <taxon>Diptera</taxon>
        <taxon>Nematocera</taxon>
        <taxon>Culicoidea</taxon>
        <taxon>Culicidae</taxon>
        <taxon>Culicinae</taxon>
        <taxon>Aedini</taxon>
        <taxon>Aedes</taxon>
        <taxon>Stegomyia</taxon>
    </lineage>
</organism>
<dbReference type="InterPro" id="IPR014756">
    <property type="entry name" value="Ig_E-set"/>
</dbReference>
<evidence type="ECO:0000256" key="4">
    <source>
        <dbReference type="ARBA" id="ARBA00005415"/>
    </source>
</evidence>
<dbReference type="SUPFAM" id="SSF81296">
    <property type="entry name" value="E set domains"/>
    <property type="match status" value="1"/>
</dbReference>
<evidence type="ECO:0000256" key="3">
    <source>
        <dbReference type="ARBA" id="ARBA00004906"/>
    </source>
</evidence>
<comment type="catalytic activity">
    <reaction evidence="1">
        <text>[E2 ubiquitin-conjugating enzyme]-S-ubiquitinyl-L-cysteine + [acceptor protein]-L-threonine = [E2 ubiquitin-conjugating enzyme]-L-cysteine + [acceptor protein]-3-O-ubiquitinyl-L-threonine.</text>
        <dbReference type="EC" id="2.3.2.33"/>
    </reaction>
</comment>
<evidence type="ECO:0000259" key="15">
    <source>
        <dbReference type="PROSITE" id="PS50089"/>
    </source>
</evidence>
<proteinExistence type="inferred from homology"/>
<evidence type="ECO:0000256" key="12">
    <source>
        <dbReference type="ARBA" id="ARBA00023273"/>
    </source>
</evidence>
<evidence type="ECO:0000256" key="2">
    <source>
        <dbReference type="ARBA" id="ARBA00004489"/>
    </source>
</evidence>
<evidence type="ECO:0000256" key="9">
    <source>
        <dbReference type="ARBA" id="ARBA00022771"/>
    </source>
</evidence>
<dbReference type="EC" id="2.3.2.33" evidence="5"/>
<reference evidence="17" key="2">
    <citation type="journal article" date="2007" name="Science">
        <title>Genome sequence of Aedes aegypti, a major arbovirus vector.</title>
        <authorList>
            <person name="Nene V."/>
            <person name="Wortman J.R."/>
            <person name="Lawson D."/>
            <person name="Haas B."/>
            <person name="Kodira C."/>
            <person name="Tu Z.J."/>
            <person name="Loftus B."/>
            <person name="Xi Z."/>
            <person name="Megy K."/>
            <person name="Grabherr M."/>
            <person name="Ren Q."/>
            <person name="Zdobnov E.M."/>
            <person name="Lobo N.F."/>
            <person name="Campbell K.S."/>
            <person name="Brown S.E."/>
            <person name="Bonaldo M.F."/>
            <person name="Zhu J."/>
            <person name="Sinkins S.P."/>
            <person name="Hogenkamp D.G."/>
            <person name="Amedeo P."/>
            <person name="Arensburger P."/>
            <person name="Atkinson P.W."/>
            <person name="Bidwell S."/>
            <person name="Biedler J."/>
            <person name="Birney E."/>
            <person name="Bruggner R.V."/>
            <person name="Costas J."/>
            <person name="Coy M.R."/>
            <person name="Crabtree J."/>
            <person name="Crawford M."/>
            <person name="Debruyn B."/>
            <person name="Decaprio D."/>
            <person name="Eiglmeier K."/>
            <person name="Eisenstadt E."/>
            <person name="El-Dorry H."/>
            <person name="Gelbart W.M."/>
            <person name="Gomes S.L."/>
            <person name="Hammond M."/>
            <person name="Hannick L.I."/>
            <person name="Hogan J.R."/>
            <person name="Holmes M.H."/>
            <person name="Jaffe D."/>
            <person name="Johnston J.S."/>
            <person name="Kennedy R.C."/>
            <person name="Koo H."/>
            <person name="Kravitz S."/>
            <person name="Kriventseva E.V."/>
            <person name="Kulp D."/>
            <person name="Labutti K."/>
            <person name="Lee E."/>
            <person name="Li S."/>
            <person name="Lovin D.D."/>
            <person name="Mao C."/>
            <person name="Mauceli E."/>
            <person name="Menck C.F."/>
            <person name="Miller J.R."/>
            <person name="Montgomery P."/>
            <person name="Mori A."/>
            <person name="Nascimento A.L."/>
            <person name="Naveira H.F."/>
            <person name="Nusbaum C."/>
            <person name="O'leary S."/>
            <person name="Orvis J."/>
            <person name="Pertea M."/>
            <person name="Quesneville H."/>
            <person name="Reidenbach K.R."/>
            <person name="Rogers Y.H."/>
            <person name="Roth C.W."/>
            <person name="Schneider J.R."/>
            <person name="Schatz M."/>
            <person name="Shumway M."/>
            <person name="Stanke M."/>
            <person name="Stinson E.O."/>
            <person name="Tubio J.M."/>
            <person name="Vanzee J.P."/>
            <person name="Verjovski-Almeida S."/>
            <person name="Werner D."/>
            <person name="White O."/>
            <person name="Wyder S."/>
            <person name="Zeng Q."/>
            <person name="Zhao Q."/>
            <person name="Zhao Y."/>
            <person name="Hill C.A."/>
            <person name="Raikhel A.S."/>
            <person name="Soares M.B."/>
            <person name="Knudson D.L."/>
            <person name="Lee N.H."/>
            <person name="Galagan J."/>
            <person name="Salzberg S.L."/>
            <person name="Paulsen I.T."/>
            <person name="Dimopoulos G."/>
            <person name="Collins F.H."/>
            <person name="Birren B."/>
            <person name="Fraser-Liggett C.M."/>
            <person name="Severson D.W."/>
        </authorList>
    </citation>
    <scope>NUCLEOTIDE SEQUENCE [LARGE SCALE GENOMIC DNA]</scope>
    <source>
        <strain evidence="17">Liverpool</strain>
    </source>
</reference>
<dbReference type="SUPFAM" id="SSF49785">
    <property type="entry name" value="Galactose-binding domain-like"/>
    <property type="match status" value="1"/>
</dbReference>
<dbReference type="Pfam" id="PF03256">
    <property type="entry name" value="ANAPC10"/>
    <property type="match status" value="1"/>
</dbReference>
<dbReference type="InterPro" id="IPR001841">
    <property type="entry name" value="Znf_RING"/>
</dbReference>
<dbReference type="HOGENOM" id="CLU_000562_1_0_1"/>
<name>Q17DR6_AEDAE</name>
<dbReference type="PROSITE" id="PS51284">
    <property type="entry name" value="DOC"/>
    <property type="match status" value="1"/>
</dbReference>
<keyword evidence="9 13" id="KW-0863">Zinc-finger</keyword>
<dbReference type="CDD" id="cd19799">
    <property type="entry name" value="Bbox2_MYCBP2"/>
    <property type="match status" value="1"/>
</dbReference>
<dbReference type="Gene3D" id="3.30.40.10">
    <property type="entry name" value="Zinc/RING finger domain, C3HC4 (zinc finger)"/>
    <property type="match status" value="1"/>
</dbReference>
<dbReference type="GO" id="GO:0005634">
    <property type="term" value="C:nucleus"/>
    <property type="evidence" value="ECO:0007669"/>
    <property type="project" value="TreeGrafter"/>
</dbReference>
<sequence length="2310" mass="257432">EQSYEKQFLKDFIYVAAGSPGARLAAWLQPESRLDPNKCEIKMSQEPLRCGWPSHFIIETRDQYGDEIFVPGIKVISCLVCRRRRHQNIEVKATLGSNLISESNRKLHIKSRNDSLYLGGATLPPKISYECTFKEKEKSCLKAITAMKPYQPYSFEELRYCNSIQSKTTEMLTANDLGNNTYGVFWTPSVPGNYSLTITIDGVCVEEIYRVDVIDAGLPPLSQETTLKKVQPPTKLRKFIAKNSAGLRVRLHPTLQSDQIGIVKLNGIVSYIDEMENDDGLWVRLSTESIREHCTSSWFPTEAWCLQYNQHLGKTLLHPILESSSTKALMEQVDQSSPTTSDANEENENTIDYFDFMKTDRPGDEGPGSANGEESATVKMLPITDASEDSSGSAPNINIANLNQSNIGAAIAGVVGGGAKKMQALQKWLKGDSFDENDSPRKRRNDGGDMRANGNRSFDRSRSVSPEIFSCMSKLLKCKSIFLVNYYVFHVTSEQDRKSTENLSVPETGFASAIPFNNKSLKIESKELPKRALSPSIAETLRAVFSAFLWHEGLVHDAMACASFLKFHPSISKKESENMPVGNPHENLLTREQKVLQRHSVEISNAGSYLNIRPSTLETLAKIGNCCVHNRKLRNRNVSHELVFPIKLADIFSSKDGEYPQPSALPPALRCLVYVWDQLCCNFIHLVETNSNDKEMICSEIDKNLNLFSSSSLMSNKSGEEKSSNAPKVPGQKKVEDGCWCELCDVFLPIPVTYHMRIVHPGCGKYAKGKGYNSIGVYCEGWAGNCGDGGQGVSSWYLMCEKCRQKYVNSAKVSNNVNYNGASNKTEGGSNVLIGFGAESTIPSELFTIMKENSFFLLELNSYNGGSGNLKNNNKSSISGLINKSSNNASDGAALQEQSSNRYKTGDLNDSYDSRLTFIWVLPYCIMLIILLFAVKKDSYKNLYESSSELLWPPPEMLSCLETLGAKSNNDLSYNLLGMNMTDMHAFDFKVCVPNFIVIEDVSMEVTESYIKNLQTSPAIPSTSKFHRSFSMGQGWNTPQNKLISDYNQHSKLENGAKNEGTPNVVLRRKKQCTCTSGDSNLLNYPSVNLQKLVPDHLLNNKSTEKIKNADDKSDGSGSNGSNSAYKLDLHAGALSLLNRPSMTFMLEKHDLKKLRYSMTRNLRKTVCNIYSLQALNWLLRSVTQPIGLHDIMWWFISSLSYSTHDSEDEPKLDEGVLGLEHPGSNQFNGPLSQTLSQSLHCLLQTIADLTLLLPSGSSLQKTAVQCFGLKFKQSDHQFLHRSHVFGNISKILSKSEEQNDDNLAPSVAMLNSYSNAADQDESIRISLLSDVTIAFDLIVSSRPALAGSLLDNSTETFWESDEEDRNKPKIVELSMNRPNYKCKAICIHIDNSRDIGSKVSSIQLFGGSSFGETSLLKTIDVDPLACCWITVPVTEAECTHYRLEFRGPEATLRVRQLKLFGYSVEDKAAQLKQNIKSTSANYIQQKNCEAETLRVFRLLTGQVFGKLILESGKSFGYNTPTSSKINESAVISSSTESLDLREHMVGILFSRSKLSHLQKQIIVHIVHAIQKEALRSREEWEHNVMFSADNETDFEENLKINDTYCFEMLSMVLALSGSAVGRSYLSHQHGLLKDLFSLLHTGSDRVQRQVTALIRRILPEISPETLCELLGVEKVPETDFNLLSQNNETFNMNKCGILDIFLAVIAKALQVQIKVKNNSNKNPPSMKLSTDPERPTTTLATKGSNSPAVEQYDFEVSSSDFLDDKTNDENSVDFDEAIKSKPGIRVEPVIKPRWFLNGTISSKQAENIMILIRDMAHGKLSDKWSMITKAAIAECILNITRLSDVYRVPETCMTTPTLWLALASLCVLDRDHVEKLSSSQWSKQSESRPLCSNHDDDVTYAMIICSLCGSLCSDCDRFLHLNRKTRNHYRTVCKEEEEAIRVELHESCGRAKLFWLLALVDSKTLKGMLEFRNGNNTLVCDPPNAIGVCRFCGVTGNTGLLAVGNVCVDQQCQEYAASACTKVHHCGHLCGGIINEEKCLPCLQQKCLTSESKANGKEPKLTQDADDMCMICFTEALSSAPSIQLDCGHVFHFHCCKAVLTRRWNGPRISFGFSQCPICKMDIQNSALGDILESIVSLKADVKRKALMRLEYEGLAKNLDSKDLAAYAMERYAYYVCSQCEKAYYGGEARCDAELGENYNPQELVCGGCSDVVKAKMCPKHGTDFLEYKCRYCCSVAVFFCFGTTHFCDTCHDDFQRLTNIPKNKLPKCPAGPKAKQLIGEECPLHVIHPPTGEEFALGCGICRNAHTF</sequence>
<evidence type="ECO:0000259" key="16">
    <source>
        <dbReference type="PROSITE" id="PS51284"/>
    </source>
</evidence>
<evidence type="ECO:0000256" key="14">
    <source>
        <dbReference type="SAM" id="MobiDB-lite"/>
    </source>
</evidence>
<dbReference type="CDD" id="cd16463">
    <property type="entry name" value="RING-H2_PHR"/>
    <property type="match status" value="1"/>
</dbReference>
<evidence type="ECO:0000256" key="7">
    <source>
        <dbReference type="ARBA" id="ARBA00022723"/>
    </source>
</evidence>
<dbReference type="SMART" id="SM00184">
    <property type="entry name" value="RING"/>
    <property type="match status" value="1"/>
</dbReference>
<dbReference type="GO" id="GO:0008582">
    <property type="term" value="P:regulation of synaptic assembly at neuromuscular junction"/>
    <property type="evidence" value="ECO:0007669"/>
    <property type="project" value="TreeGrafter"/>
</dbReference>
<dbReference type="PhylomeDB" id="Q17DR6"/>
<feature type="region of interest" description="Disordered" evidence="14">
    <location>
        <begin position="431"/>
        <end position="461"/>
    </location>
</feature>
<dbReference type="Proteomes" id="UP000682892">
    <property type="component" value="Unassembled WGS sequence"/>
</dbReference>
<comment type="subcellular location">
    <subcellularLocation>
        <location evidence="2">Cell projection</location>
        <location evidence="2">Axon</location>
    </subcellularLocation>
</comment>
<reference evidence="17" key="1">
    <citation type="submission" date="2005-10" db="EMBL/GenBank/DDBJ databases">
        <authorList>
            <person name="Loftus B.J."/>
            <person name="Nene V.M."/>
            <person name="Hannick L.I."/>
            <person name="Bidwell S."/>
            <person name="Haas B."/>
            <person name="Amedeo P."/>
            <person name="Orvis J."/>
            <person name="Wortman J.R."/>
            <person name="White O.R."/>
            <person name="Salzberg S."/>
            <person name="Shumway M."/>
            <person name="Koo H."/>
            <person name="Zhao Y."/>
            <person name="Holmes M."/>
            <person name="Miller J."/>
            <person name="Schatz M."/>
            <person name="Pop M."/>
            <person name="Pai G."/>
            <person name="Utterback T."/>
            <person name="Rogers Y.-H."/>
            <person name="Kravitz S."/>
            <person name="Fraser C.M."/>
        </authorList>
    </citation>
    <scope>NUCLEOTIDE SEQUENCE</scope>
    <source>
        <strain evidence="17">Liverpool</strain>
    </source>
</reference>
<dbReference type="eggNOG" id="KOG1428">
    <property type="taxonomic scope" value="Eukaryota"/>
</dbReference>
<evidence type="ECO:0000256" key="11">
    <source>
        <dbReference type="ARBA" id="ARBA00022833"/>
    </source>
</evidence>
<feature type="region of interest" description="Disordered" evidence="14">
    <location>
        <begin position="328"/>
        <end position="376"/>
    </location>
</feature>
<dbReference type="PaxDb" id="7159-AAEL004047-PA"/>
<reference evidence="17" key="3">
    <citation type="submission" date="2012-09" db="EMBL/GenBank/DDBJ databases">
        <authorList>
            <consortium name="VectorBase"/>
        </authorList>
    </citation>
    <scope>NUCLEOTIDE SEQUENCE</scope>
    <source>
        <strain evidence="17">Liverpool</strain>
    </source>
</reference>
<dbReference type="GO" id="GO:0061630">
    <property type="term" value="F:ubiquitin protein ligase activity"/>
    <property type="evidence" value="ECO:0007669"/>
    <property type="project" value="UniProtKB-EC"/>
</dbReference>
<dbReference type="FunFam" id="3.30.40.10:FF:000078">
    <property type="entry name" value="E3 ubiquitin-protein ligase MYCBP2 isoform X1"/>
    <property type="match status" value="1"/>
</dbReference>
<dbReference type="STRING" id="7159.Q17DR6"/>
<feature type="non-terminal residue" evidence="17">
    <location>
        <position position="1"/>
    </location>
</feature>
<accession>Q17DR6</accession>
<dbReference type="VEuPathDB" id="VectorBase:AAEL026169"/>
<dbReference type="GO" id="GO:0099174">
    <property type="term" value="P:regulation of presynapse organization"/>
    <property type="evidence" value="ECO:0007669"/>
    <property type="project" value="UniProtKB-ARBA"/>
</dbReference>
<dbReference type="Gene3D" id="2.60.40.10">
    <property type="entry name" value="Immunoglobulins"/>
    <property type="match status" value="1"/>
</dbReference>
<dbReference type="InterPro" id="IPR013783">
    <property type="entry name" value="Ig-like_fold"/>
</dbReference>
<evidence type="ECO:0000313" key="17">
    <source>
        <dbReference type="EMBL" id="EAT44598.1"/>
    </source>
</evidence>
<dbReference type="SMART" id="SM01337">
    <property type="entry name" value="APC10"/>
    <property type="match status" value="1"/>
</dbReference>
<dbReference type="EMBL" id="CH477291">
    <property type="protein sequence ID" value="EAT44598.1"/>
    <property type="molecule type" value="Genomic_DNA"/>
</dbReference>
<protein>
    <recommendedName>
        <fullName evidence="5">RCR-type E3 ubiquitin transferase</fullName>
        <ecNumber evidence="5">2.3.2.33</ecNumber>
    </recommendedName>
</protein>
<keyword evidence="7" id="KW-0479">Metal-binding</keyword>
<feature type="compositionally biased region" description="Polar residues" evidence="14">
    <location>
        <begin position="1736"/>
        <end position="1747"/>
    </location>
</feature>
<feature type="compositionally biased region" description="Basic and acidic residues" evidence="14">
    <location>
        <begin position="355"/>
        <end position="364"/>
    </location>
</feature>
<comment type="similarity">
    <text evidence="4">Belongs to the RING-Cys relay (RCR) family.</text>
</comment>
<feature type="domain" description="RING-type" evidence="15">
    <location>
        <begin position="2070"/>
        <end position="2121"/>
    </location>
</feature>
<evidence type="ECO:0000256" key="13">
    <source>
        <dbReference type="PROSITE-ProRule" id="PRU00175"/>
    </source>
</evidence>
<keyword evidence="12" id="KW-0966">Cell projection</keyword>
<dbReference type="GO" id="GO:0030424">
    <property type="term" value="C:axon"/>
    <property type="evidence" value="ECO:0007669"/>
    <property type="project" value="UniProtKB-SubCell"/>
</dbReference>
<dbReference type="InterPro" id="IPR013083">
    <property type="entry name" value="Znf_RING/FYVE/PHD"/>
</dbReference>
<evidence type="ECO:0000256" key="1">
    <source>
        <dbReference type="ARBA" id="ARBA00000333"/>
    </source>
</evidence>
<evidence type="ECO:0000256" key="6">
    <source>
        <dbReference type="ARBA" id="ARBA00022679"/>
    </source>
</evidence>
<dbReference type="PANTHER" id="PTHR45943:SF1">
    <property type="entry name" value="E3 UBIQUITIN-PROTEIN LIGASE MYCBP2"/>
    <property type="match status" value="1"/>
</dbReference>
<dbReference type="Gene3D" id="2.60.120.260">
    <property type="entry name" value="Galactose-binding domain-like"/>
    <property type="match status" value="1"/>
</dbReference>
<keyword evidence="8" id="KW-0677">Repeat</keyword>
<dbReference type="SUPFAM" id="SSF57850">
    <property type="entry name" value="RING/U-box"/>
    <property type="match status" value="1"/>
</dbReference>
<feature type="compositionally biased region" description="Polar residues" evidence="14">
    <location>
        <begin position="328"/>
        <end position="342"/>
    </location>
</feature>
<dbReference type="OMA" id="HSLPRMV"/>
<feature type="domain" description="DOC" evidence="16">
    <location>
        <begin position="1308"/>
        <end position="1487"/>
    </location>
</feature>